<accession>A0AAV2L854</accession>
<feature type="domain" description="Dehydrogenase E1 component" evidence="11">
    <location>
        <begin position="116"/>
        <end position="410"/>
    </location>
</feature>
<gene>
    <name evidence="12" type="ORF">KC01_LOCUS25101</name>
</gene>
<keyword evidence="4" id="KW-0809">Transit peptide</keyword>
<comment type="subunit">
    <text evidence="9">Heterotetramer of two PDHA2 and two PDHB subunits. The heterotetramer interacts with DLAT, and is part of the multimeric pyruvate dehydrogenase complex that contains multiple copies of pyruvate dehydrogenase (E1), dihydrolipoamide acetyltransferase (DLAT, E2) and lipoamide dehydrogenase (DLD, E3). These subunits are bound to an inner core composed of about 48 DLAT and 12 PDHX molecules.</text>
</comment>
<reference evidence="12 13" key="1">
    <citation type="submission" date="2024-04" db="EMBL/GenBank/DDBJ databases">
        <authorList>
            <person name="Waldvogel A.-M."/>
            <person name="Schoenle A."/>
        </authorList>
    </citation>
    <scope>NUCLEOTIDE SEQUENCE [LARGE SCALE GENOMIC DNA]</scope>
</reference>
<dbReference type="InterPro" id="IPR050642">
    <property type="entry name" value="PDH_E1_Alpha_Subunit"/>
</dbReference>
<evidence type="ECO:0000256" key="4">
    <source>
        <dbReference type="ARBA" id="ARBA00022946"/>
    </source>
</evidence>
<dbReference type="GO" id="GO:0006006">
    <property type="term" value="P:glucose metabolic process"/>
    <property type="evidence" value="ECO:0007669"/>
    <property type="project" value="UniProtKB-KW"/>
</dbReference>
<dbReference type="Gene3D" id="3.40.50.970">
    <property type="match status" value="1"/>
</dbReference>
<proteinExistence type="predicted"/>
<sequence>MLSIISNALCRITGRNVGAQTVSELLIDLSEFVSLSSGEPQMRRLPPEPPPPAADRAAELEAVDHTAAQVVVSRSFTEFTPEVSFSIKKCDVHGLEEAPTETAVLTRDQGLGFYRSMQTIRRMELKADQLYKQKIIRGFCHLYDGQEACAVGLEAAIERTDHLITAYRAHGFTYTRGVSVKQILAELTGRKGGVAKGKGGSMHMYAPHFYGGNGIVGAQVPLGAGIALACQYQGNNQICVSLYGDGAANQGQLFEAYNMAALWKLPCIFVCENNRYGMGTAVERAAASTEYYKRGGYIPGLRVDGMDVLCVREATKFAADHCRSGKGPILMELQTYRYHGHSMSDPGVSYRTREEIQEVRTKNDPISMLKERMLSNNMASAEEFKEIDIEIRKEVEEAAQFATSDPEPPLEDLCSYIYHNSPSMAVRGTHPWAKLVSAGSS</sequence>
<dbReference type="EMBL" id="OZ035843">
    <property type="protein sequence ID" value="CAL1596415.1"/>
    <property type="molecule type" value="Genomic_DNA"/>
</dbReference>
<evidence type="ECO:0000256" key="10">
    <source>
        <dbReference type="RuleBase" id="RU361139"/>
    </source>
</evidence>
<evidence type="ECO:0000256" key="6">
    <source>
        <dbReference type="ARBA" id="ARBA00023052"/>
    </source>
</evidence>
<dbReference type="AlphaFoldDB" id="A0AAV2L854"/>
<evidence type="ECO:0000256" key="1">
    <source>
        <dbReference type="ARBA" id="ARBA00001964"/>
    </source>
</evidence>
<protein>
    <recommendedName>
        <fullName evidence="10">Pyruvate dehydrogenase E1 component subunit alpha</fullName>
        <ecNumber evidence="10">1.2.4.1</ecNumber>
    </recommendedName>
</protein>
<name>A0AAV2L854_KNICA</name>
<comment type="cofactor">
    <cofactor evidence="1 10">
        <name>thiamine diphosphate</name>
        <dbReference type="ChEBI" id="CHEBI:58937"/>
    </cofactor>
</comment>
<dbReference type="InterPro" id="IPR029061">
    <property type="entry name" value="THDP-binding"/>
</dbReference>
<evidence type="ECO:0000256" key="8">
    <source>
        <dbReference type="ARBA" id="ARBA00051231"/>
    </source>
</evidence>
<keyword evidence="3" id="KW-0313">Glucose metabolism</keyword>
<dbReference type="SUPFAM" id="SSF52518">
    <property type="entry name" value="Thiamin diphosphate-binding fold (THDP-binding)"/>
    <property type="match status" value="1"/>
</dbReference>
<dbReference type="GO" id="GO:0006086">
    <property type="term" value="P:pyruvate decarboxylation to acetyl-CoA"/>
    <property type="evidence" value="ECO:0007669"/>
    <property type="project" value="InterPro"/>
</dbReference>
<keyword evidence="5 10" id="KW-0560">Oxidoreductase</keyword>
<organism evidence="12 13">
    <name type="scientific">Knipowitschia caucasica</name>
    <name type="common">Caucasian dwarf goby</name>
    <name type="synonym">Pomatoschistus caucasicus</name>
    <dbReference type="NCBI Taxonomy" id="637954"/>
    <lineage>
        <taxon>Eukaryota</taxon>
        <taxon>Metazoa</taxon>
        <taxon>Chordata</taxon>
        <taxon>Craniata</taxon>
        <taxon>Vertebrata</taxon>
        <taxon>Euteleostomi</taxon>
        <taxon>Actinopterygii</taxon>
        <taxon>Neopterygii</taxon>
        <taxon>Teleostei</taxon>
        <taxon>Neoteleostei</taxon>
        <taxon>Acanthomorphata</taxon>
        <taxon>Gobiaria</taxon>
        <taxon>Gobiiformes</taxon>
        <taxon>Gobioidei</taxon>
        <taxon>Gobiidae</taxon>
        <taxon>Gobiinae</taxon>
        <taxon>Knipowitschia</taxon>
    </lineage>
</organism>
<evidence type="ECO:0000256" key="3">
    <source>
        <dbReference type="ARBA" id="ARBA00022526"/>
    </source>
</evidence>
<dbReference type="PANTHER" id="PTHR11516">
    <property type="entry name" value="PYRUVATE DEHYDROGENASE E1 COMPONENT, ALPHA SUBUNIT BACTERIAL AND ORGANELLAR"/>
    <property type="match status" value="1"/>
</dbReference>
<dbReference type="FunFam" id="3.40.50.970:FF:000013">
    <property type="entry name" value="Pyruvate dehydrogenase E1 component subunit alpha"/>
    <property type="match status" value="1"/>
</dbReference>
<keyword evidence="3" id="KW-0119">Carbohydrate metabolism</keyword>
<keyword evidence="7 10" id="KW-0670">Pyruvate</keyword>
<dbReference type="Pfam" id="PF00676">
    <property type="entry name" value="E1_dh"/>
    <property type="match status" value="1"/>
</dbReference>
<dbReference type="GO" id="GO:0004739">
    <property type="term" value="F:pyruvate dehydrogenase (acetyl-transferring) activity"/>
    <property type="evidence" value="ECO:0007669"/>
    <property type="project" value="UniProtKB-UniRule"/>
</dbReference>
<evidence type="ECO:0000256" key="9">
    <source>
        <dbReference type="ARBA" id="ARBA00062595"/>
    </source>
</evidence>
<evidence type="ECO:0000259" key="11">
    <source>
        <dbReference type="Pfam" id="PF00676"/>
    </source>
</evidence>
<comment type="catalytic activity">
    <reaction evidence="8 10">
        <text>N(6)-[(R)-lipoyl]-L-lysyl-[protein] + pyruvate + H(+) = N(6)-[(R)-S(8)-acetyldihydrolipoyl]-L-lysyl-[protein] + CO2</text>
        <dbReference type="Rhea" id="RHEA:19189"/>
        <dbReference type="Rhea" id="RHEA-COMP:10474"/>
        <dbReference type="Rhea" id="RHEA-COMP:10478"/>
        <dbReference type="ChEBI" id="CHEBI:15361"/>
        <dbReference type="ChEBI" id="CHEBI:15378"/>
        <dbReference type="ChEBI" id="CHEBI:16526"/>
        <dbReference type="ChEBI" id="CHEBI:83099"/>
        <dbReference type="ChEBI" id="CHEBI:83111"/>
        <dbReference type="EC" id="1.2.4.1"/>
    </reaction>
</comment>
<keyword evidence="6 10" id="KW-0786">Thiamine pyrophosphate</keyword>
<evidence type="ECO:0000313" key="13">
    <source>
        <dbReference type="Proteomes" id="UP001497482"/>
    </source>
</evidence>
<dbReference type="InterPro" id="IPR017597">
    <property type="entry name" value="Pyrv_DH_E1_asu_subgrp-y"/>
</dbReference>
<comment type="function">
    <text evidence="2">The pyruvate dehydrogenase complex catalyzes the overall conversion of pyruvate to acetyl-CoA and CO(2), and thereby links the glycolytic pathway to the tricarboxylic cycle.</text>
</comment>
<dbReference type="Proteomes" id="UP001497482">
    <property type="component" value="Chromosome 21"/>
</dbReference>
<dbReference type="PANTHER" id="PTHR11516:SF60">
    <property type="entry name" value="PYRUVATE DEHYDROGENASE E1 COMPONENT SUBUNIT ALPHA"/>
    <property type="match status" value="1"/>
</dbReference>
<dbReference type="NCBIfam" id="TIGR03182">
    <property type="entry name" value="PDH_E1_alph_y"/>
    <property type="match status" value="1"/>
</dbReference>
<dbReference type="InterPro" id="IPR001017">
    <property type="entry name" value="DH_E1"/>
</dbReference>
<dbReference type="CDD" id="cd02000">
    <property type="entry name" value="TPP_E1_PDC_ADC_BCADC"/>
    <property type="match status" value="1"/>
</dbReference>
<evidence type="ECO:0000256" key="2">
    <source>
        <dbReference type="ARBA" id="ARBA00003754"/>
    </source>
</evidence>
<evidence type="ECO:0000256" key="7">
    <source>
        <dbReference type="ARBA" id="ARBA00023317"/>
    </source>
</evidence>
<evidence type="ECO:0000313" key="12">
    <source>
        <dbReference type="EMBL" id="CAL1596415.1"/>
    </source>
</evidence>
<dbReference type="EC" id="1.2.4.1" evidence="10"/>
<evidence type="ECO:0000256" key="5">
    <source>
        <dbReference type="ARBA" id="ARBA00023002"/>
    </source>
</evidence>
<keyword evidence="13" id="KW-1185">Reference proteome</keyword>